<organism evidence="8 9">
    <name type="scientific">Glycomyces luteolus</name>
    <dbReference type="NCBI Taxonomy" id="2670330"/>
    <lineage>
        <taxon>Bacteria</taxon>
        <taxon>Bacillati</taxon>
        <taxon>Actinomycetota</taxon>
        <taxon>Actinomycetes</taxon>
        <taxon>Glycomycetales</taxon>
        <taxon>Glycomycetaceae</taxon>
        <taxon>Glycomyces</taxon>
    </lineage>
</organism>
<dbReference type="GO" id="GO:0004553">
    <property type="term" value="F:hydrolase activity, hydrolyzing O-glycosyl compounds"/>
    <property type="evidence" value="ECO:0007669"/>
    <property type="project" value="InterPro"/>
</dbReference>
<keyword evidence="9" id="KW-1185">Reference proteome</keyword>
<dbReference type="Gene3D" id="2.60.120.200">
    <property type="match status" value="1"/>
</dbReference>
<evidence type="ECO:0000256" key="6">
    <source>
        <dbReference type="RuleBase" id="RU361187"/>
    </source>
</evidence>
<evidence type="ECO:0000256" key="5">
    <source>
        <dbReference type="PIRSR" id="PIRSR606710-2"/>
    </source>
</evidence>
<dbReference type="Pfam" id="PF17851">
    <property type="entry name" value="GH43_C2"/>
    <property type="match status" value="1"/>
</dbReference>
<dbReference type="Pfam" id="PF04616">
    <property type="entry name" value="Glyco_hydro_43"/>
    <property type="match status" value="1"/>
</dbReference>
<evidence type="ECO:0000256" key="1">
    <source>
        <dbReference type="ARBA" id="ARBA00009865"/>
    </source>
</evidence>
<name>A0A9X3SQP6_9ACTN</name>
<feature type="active site" description="Proton acceptor" evidence="4">
    <location>
        <position position="16"/>
    </location>
</feature>
<evidence type="ECO:0000256" key="2">
    <source>
        <dbReference type="ARBA" id="ARBA00022801"/>
    </source>
</evidence>
<accession>A0A9X3SQP6</accession>
<dbReference type="InterPro" id="IPR013320">
    <property type="entry name" value="ConA-like_dom_sf"/>
</dbReference>
<feature type="site" description="Important for catalytic activity, responsible for pKa modulation of the active site Glu and correct orientation of both the proton donor and substrate" evidence="5">
    <location>
        <position position="129"/>
    </location>
</feature>
<feature type="active site" description="Proton donor" evidence="4">
    <location>
        <position position="179"/>
    </location>
</feature>
<dbReference type="AlphaFoldDB" id="A0A9X3SQP6"/>
<evidence type="ECO:0000256" key="4">
    <source>
        <dbReference type="PIRSR" id="PIRSR606710-1"/>
    </source>
</evidence>
<dbReference type="PANTHER" id="PTHR42812">
    <property type="entry name" value="BETA-XYLOSIDASE"/>
    <property type="match status" value="1"/>
</dbReference>
<reference evidence="8" key="1">
    <citation type="submission" date="2022-12" db="EMBL/GenBank/DDBJ databases">
        <title>Gycomyces niveus sp.nov.,a novel actinomycete isolated from soil in Shouguan.</title>
        <authorList>
            <person name="Yang X."/>
        </authorList>
    </citation>
    <scope>NUCLEOTIDE SEQUENCE</scope>
    <source>
        <strain evidence="8">NEAU-A15</strain>
    </source>
</reference>
<dbReference type="InterPro" id="IPR051795">
    <property type="entry name" value="Glycosyl_Hydrlase_43"/>
</dbReference>
<dbReference type="RefSeq" id="WP_270110315.1">
    <property type="nucleotide sequence ID" value="NZ_JAPZVP010000008.1"/>
</dbReference>
<evidence type="ECO:0000313" key="9">
    <source>
        <dbReference type="Proteomes" id="UP001146067"/>
    </source>
</evidence>
<sequence length="536" mass="58959">MNDVIRNPVLPGFHPDPSIVRVGEDYYLATSTFEWCPGIRLHHSRDLRHWRPLGGVADSPRLLDLTGVPDSGGVWAPDLTYANGRFHLVFSVLDNYAYGYKDCANYLTTAESIDGPWTDPIRLPGRGFDAALFHEDDGSTWLLNMITGFKGVEIQRLEDGKAMGEPTLLLETSPAGNTEGPHLYQADGWYYLLCAEGGTGFNHGAIVARSRNLLGPYELDPNGPLLTTRDKLDLPLQKAGHGCFTTTPAGEWYMTYLTSRPYTEVEDGLPQSARERDATGRCVLGRETAIAAVSWADGWPRIDGAAPALEVPAPDVAPHPWPDAPARDDFDGPRLDPRWNTLRRHADPAWLSLTARPSHLRVTGGQSPYGKRTPSLVAQRVTAKRGVFEAGLAFDPRTADQTAGITAYYNTYNWHYLQVGLEQGRRTLSLVSADRGRRTFATVAEVGPTLDLRVVFDGPVLRFAYCDHASGEPGTWTELHEERDATILSDEHATWVEPGLLHAFGFTGAFVGLWVQDFAAEGGFADFDYASYSPAS</sequence>
<feature type="domain" description="Beta-xylosidase C-terminal Concanavalin A-like" evidence="7">
    <location>
        <begin position="327"/>
        <end position="532"/>
    </location>
</feature>
<dbReference type="SUPFAM" id="SSF75005">
    <property type="entry name" value="Arabinanase/levansucrase/invertase"/>
    <property type="match status" value="1"/>
</dbReference>
<dbReference type="Proteomes" id="UP001146067">
    <property type="component" value="Unassembled WGS sequence"/>
</dbReference>
<dbReference type="GO" id="GO:0005975">
    <property type="term" value="P:carbohydrate metabolic process"/>
    <property type="evidence" value="ECO:0007669"/>
    <property type="project" value="InterPro"/>
</dbReference>
<comment type="similarity">
    <text evidence="1 6">Belongs to the glycosyl hydrolase 43 family.</text>
</comment>
<evidence type="ECO:0000313" key="8">
    <source>
        <dbReference type="EMBL" id="MDA1360386.1"/>
    </source>
</evidence>
<evidence type="ECO:0000259" key="7">
    <source>
        <dbReference type="Pfam" id="PF17851"/>
    </source>
</evidence>
<dbReference type="PANTHER" id="PTHR42812:SF12">
    <property type="entry name" value="BETA-XYLOSIDASE-RELATED"/>
    <property type="match status" value="1"/>
</dbReference>
<proteinExistence type="inferred from homology"/>
<keyword evidence="3 6" id="KW-0326">Glycosidase</keyword>
<dbReference type="InterPro" id="IPR041542">
    <property type="entry name" value="GH43_C2"/>
</dbReference>
<dbReference type="InterPro" id="IPR006710">
    <property type="entry name" value="Glyco_hydro_43"/>
</dbReference>
<protein>
    <submittedName>
        <fullName evidence="8">Family 43 glycosylhydrolase</fullName>
    </submittedName>
</protein>
<dbReference type="SUPFAM" id="SSF49899">
    <property type="entry name" value="Concanavalin A-like lectins/glucanases"/>
    <property type="match status" value="1"/>
</dbReference>
<evidence type="ECO:0000256" key="3">
    <source>
        <dbReference type="ARBA" id="ARBA00023295"/>
    </source>
</evidence>
<dbReference type="Gene3D" id="2.115.10.20">
    <property type="entry name" value="Glycosyl hydrolase domain, family 43"/>
    <property type="match status" value="1"/>
</dbReference>
<dbReference type="InterPro" id="IPR023296">
    <property type="entry name" value="Glyco_hydro_beta-prop_sf"/>
</dbReference>
<gene>
    <name evidence="8" type="ORF">O1R50_12180</name>
</gene>
<keyword evidence="2 6" id="KW-0378">Hydrolase</keyword>
<dbReference type="EMBL" id="JAPZVP010000008">
    <property type="protein sequence ID" value="MDA1360386.1"/>
    <property type="molecule type" value="Genomic_DNA"/>
</dbReference>
<comment type="caution">
    <text evidence="8">The sequence shown here is derived from an EMBL/GenBank/DDBJ whole genome shotgun (WGS) entry which is preliminary data.</text>
</comment>